<gene>
    <name evidence="2" type="ORF">GCM10007888_55250</name>
    <name evidence="1" type="ORF">MOX02_23770</name>
</gene>
<dbReference type="RefSeq" id="WP_147025974.1">
    <property type="nucleotide sequence ID" value="NZ_BJZU01000043.1"/>
</dbReference>
<organism evidence="1 3">
    <name type="scientific">Methylobacterium oxalidis</name>
    <dbReference type="NCBI Taxonomy" id="944322"/>
    <lineage>
        <taxon>Bacteria</taxon>
        <taxon>Pseudomonadati</taxon>
        <taxon>Pseudomonadota</taxon>
        <taxon>Alphaproteobacteria</taxon>
        <taxon>Hyphomicrobiales</taxon>
        <taxon>Methylobacteriaceae</taxon>
        <taxon>Methylobacterium</taxon>
    </lineage>
</organism>
<name>A0A512J3A8_9HYPH</name>
<proteinExistence type="predicted"/>
<evidence type="ECO:0000313" key="1">
    <source>
        <dbReference type="EMBL" id="GEP04339.1"/>
    </source>
</evidence>
<evidence type="ECO:0000313" key="4">
    <source>
        <dbReference type="Proteomes" id="UP001156856"/>
    </source>
</evidence>
<reference evidence="1 3" key="3">
    <citation type="submission" date="2019-07" db="EMBL/GenBank/DDBJ databases">
        <title>Whole genome shotgun sequence of Methylobacterium oxalidis NBRC 107715.</title>
        <authorList>
            <person name="Hosoyama A."/>
            <person name="Uohara A."/>
            <person name="Ohji S."/>
            <person name="Ichikawa N."/>
        </authorList>
    </citation>
    <scope>NUCLEOTIDE SEQUENCE [LARGE SCALE GENOMIC DNA]</scope>
    <source>
        <strain evidence="1 3">NBRC 107715</strain>
    </source>
</reference>
<evidence type="ECO:0000313" key="2">
    <source>
        <dbReference type="EMBL" id="GLS67142.1"/>
    </source>
</evidence>
<reference evidence="2" key="1">
    <citation type="journal article" date="2014" name="Int. J. Syst. Evol. Microbiol.">
        <title>Complete genome of a new Firmicutes species belonging to the dominant human colonic microbiota ('Ruminococcus bicirculans') reveals two chromosomes and a selective capacity to utilize plant glucans.</title>
        <authorList>
            <consortium name="NISC Comparative Sequencing Program"/>
            <person name="Wegmann U."/>
            <person name="Louis P."/>
            <person name="Goesmann A."/>
            <person name="Henrissat B."/>
            <person name="Duncan S.H."/>
            <person name="Flint H.J."/>
        </authorList>
    </citation>
    <scope>NUCLEOTIDE SEQUENCE</scope>
    <source>
        <strain evidence="2">NBRC 107715</strain>
    </source>
</reference>
<reference evidence="2" key="4">
    <citation type="submission" date="2023-01" db="EMBL/GenBank/DDBJ databases">
        <title>Draft genome sequence of Methylobacterium oxalidis strain NBRC 107715.</title>
        <authorList>
            <person name="Sun Q."/>
            <person name="Mori K."/>
        </authorList>
    </citation>
    <scope>NUCLEOTIDE SEQUENCE</scope>
    <source>
        <strain evidence="2">NBRC 107715</strain>
    </source>
</reference>
<reference evidence="4" key="2">
    <citation type="journal article" date="2019" name="Int. J. Syst. Evol. Microbiol.">
        <title>The Global Catalogue of Microorganisms (GCM) 10K type strain sequencing project: providing services to taxonomists for standard genome sequencing and annotation.</title>
        <authorList>
            <consortium name="The Broad Institute Genomics Platform"/>
            <consortium name="The Broad Institute Genome Sequencing Center for Infectious Disease"/>
            <person name="Wu L."/>
            <person name="Ma J."/>
        </authorList>
    </citation>
    <scope>NUCLEOTIDE SEQUENCE [LARGE SCALE GENOMIC DNA]</scope>
    <source>
        <strain evidence="4">NBRC 107715</strain>
    </source>
</reference>
<dbReference type="AlphaFoldDB" id="A0A512J3A8"/>
<evidence type="ECO:0000313" key="3">
    <source>
        <dbReference type="Proteomes" id="UP000321960"/>
    </source>
</evidence>
<accession>A0A512J3A8</accession>
<protein>
    <submittedName>
        <fullName evidence="1">Uncharacterized protein</fullName>
    </submittedName>
</protein>
<sequence>MSRPTTNVVRPFPRRVEQIGLVERRRLGLTADRRYLDELQLRLGALKQELSGATAAFNEALAGVGRPECRVPTQSFVEQIAALEAGMHRLAGAMTAHQPR</sequence>
<keyword evidence="4" id="KW-1185">Reference proteome</keyword>
<dbReference type="Proteomes" id="UP000321960">
    <property type="component" value="Unassembled WGS sequence"/>
</dbReference>
<comment type="caution">
    <text evidence="1">The sequence shown here is derived from an EMBL/GenBank/DDBJ whole genome shotgun (WGS) entry which is preliminary data.</text>
</comment>
<dbReference type="Proteomes" id="UP001156856">
    <property type="component" value="Unassembled WGS sequence"/>
</dbReference>
<dbReference type="EMBL" id="BJZU01000043">
    <property type="protein sequence ID" value="GEP04339.1"/>
    <property type="molecule type" value="Genomic_DNA"/>
</dbReference>
<dbReference type="EMBL" id="BSPK01000111">
    <property type="protein sequence ID" value="GLS67142.1"/>
    <property type="molecule type" value="Genomic_DNA"/>
</dbReference>